<evidence type="ECO:0000256" key="1">
    <source>
        <dbReference type="ARBA" id="ARBA00006328"/>
    </source>
</evidence>
<evidence type="ECO:0000313" key="5">
    <source>
        <dbReference type="Proteomes" id="UP000800097"/>
    </source>
</evidence>
<dbReference type="GeneID" id="54546760"/>
<dbReference type="Pfam" id="PF05368">
    <property type="entry name" value="NmrA"/>
    <property type="match status" value="1"/>
</dbReference>
<dbReference type="EMBL" id="ML986513">
    <property type="protein sequence ID" value="KAF2273106.1"/>
    <property type="molecule type" value="Genomic_DNA"/>
</dbReference>
<dbReference type="AlphaFoldDB" id="A0A6A6JBU4"/>
<dbReference type="Gene3D" id="3.40.50.720">
    <property type="entry name" value="NAD(P)-binding Rossmann-like Domain"/>
    <property type="match status" value="1"/>
</dbReference>
<sequence length="341" mass="37267">MATQNPNDKKVITIFGATGNQGSSVLKTLLTHSQLSSLYTPRCITRSLASPAAQQLLQKANVEVVEADLSRPETLPAALKDTHTLFLVTTSIYPGRPGEPDTAALCAEKEFQQAKNAVDEAVRQGVQYIIFSSLVSPFELSKGKLAGVTHFDVKVRIEEYIRQKEGETGGKLKSAFFGPGAFMQNFQGGGFAPKWEDGKDGGAYVMRNLCSPGTKVPFIDITETGQWIAPLLLHPERYYGKSLLAASEWNSFGEVAKLIEEKTGKKVRFEQVAKEDMEKWFQKAPEVGRMVVGMYVWVEEGGYFGPGGEEGVAWAKAQVEDCGGRVSGVAEWLDKVGYALD</sequence>
<dbReference type="RefSeq" id="XP_033650645.1">
    <property type="nucleotide sequence ID" value="XM_033793585.1"/>
</dbReference>
<dbReference type="PANTHER" id="PTHR42748">
    <property type="entry name" value="NITROGEN METABOLITE REPRESSION PROTEIN NMRA FAMILY MEMBER"/>
    <property type="match status" value="1"/>
</dbReference>
<dbReference type="InterPro" id="IPR008030">
    <property type="entry name" value="NmrA-like"/>
</dbReference>
<evidence type="ECO:0000256" key="2">
    <source>
        <dbReference type="ARBA" id="ARBA00022857"/>
    </source>
</evidence>
<protein>
    <submittedName>
        <fullName evidence="4">NAD(P)-binding protein</fullName>
    </submittedName>
</protein>
<dbReference type="GO" id="GO:0005634">
    <property type="term" value="C:nucleus"/>
    <property type="evidence" value="ECO:0007669"/>
    <property type="project" value="TreeGrafter"/>
</dbReference>
<proteinExistence type="inferred from homology"/>
<organism evidence="4 5">
    <name type="scientific">Westerdykella ornata</name>
    <dbReference type="NCBI Taxonomy" id="318751"/>
    <lineage>
        <taxon>Eukaryota</taxon>
        <taxon>Fungi</taxon>
        <taxon>Dikarya</taxon>
        <taxon>Ascomycota</taxon>
        <taxon>Pezizomycotina</taxon>
        <taxon>Dothideomycetes</taxon>
        <taxon>Pleosporomycetidae</taxon>
        <taxon>Pleosporales</taxon>
        <taxon>Sporormiaceae</taxon>
        <taxon>Westerdykella</taxon>
    </lineage>
</organism>
<comment type="similarity">
    <text evidence="1">Belongs to the NmrA-type oxidoreductase family.</text>
</comment>
<dbReference type="Gene3D" id="3.90.25.10">
    <property type="entry name" value="UDP-galactose 4-epimerase, domain 1"/>
    <property type="match status" value="1"/>
</dbReference>
<dbReference type="SUPFAM" id="SSF51735">
    <property type="entry name" value="NAD(P)-binding Rossmann-fold domains"/>
    <property type="match status" value="1"/>
</dbReference>
<dbReference type="CDD" id="cd05251">
    <property type="entry name" value="NmrA_like_SDR_a"/>
    <property type="match status" value="1"/>
</dbReference>
<evidence type="ECO:0000313" key="4">
    <source>
        <dbReference type="EMBL" id="KAF2273106.1"/>
    </source>
</evidence>
<dbReference type="InterPro" id="IPR051164">
    <property type="entry name" value="NmrA-like_oxidored"/>
</dbReference>
<dbReference type="Proteomes" id="UP000800097">
    <property type="component" value="Unassembled WGS sequence"/>
</dbReference>
<name>A0A6A6JBU4_WESOR</name>
<dbReference type="InterPro" id="IPR036291">
    <property type="entry name" value="NAD(P)-bd_dom_sf"/>
</dbReference>
<gene>
    <name evidence="4" type="ORF">EI97DRAFT_189952</name>
</gene>
<feature type="domain" description="NmrA-like" evidence="3">
    <location>
        <begin position="9"/>
        <end position="318"/>
    </location>
</feature>
<keyword evidence="2" id="KW-0521">NADP</keyword>
<keyword evidence="5" id="KW-1185">Reference proteome</keyword>
<reference evidence="4" key="1">
    <citation type="journal article" date="2020" name="Stud. Mycol.">
        <title>101 Dothideomycetes genomes: a test case for predicting lifestyles and emergence of pathogens.</title>
        <authorList>
            <person name="Haridas S."/>
            <person name="Albert R."/>
            <person name="Binder M."/>
            <person name="Bloem J."/>
            <person name="Labutti K."/>
            <person name="Salamov A."/>
            <person name="Andreopoulos B."/>
            <person name="Baker S."/>
            <person name="Barry K."/>
            <person name="Bills G."/>
            <person name="Bluhm B."/>
            <person name="Cannon C."/>
            <person name="Castanera R."/>
            <person name="Culley D."/>
            <person name="Daum C."/>
            <person name="Ezra D."/>
            <person name="Gonzalez J."/>
            <person name="Henrissat B."/>
            <person name="Kuo A."/>
            <person name="Liang C."/>
            <person name="Lipzen A."/>
            <person name="Lutzoni F."/>
            <person name="Magnuson J."/>
            <person name="Mondo S."/>
            <person name="Nolan M."/>
            <person name="Ohm R."/>
            <person name="Pangilinan J."/>
            <person name="Park H.-J."/>
            <person name="Ramirez L."/>
            <person name="Alfaro M."/>
            <person name="Sun H."/>
            <person name="Tritt A."/>
            <person name="Yoshinaga Y."/>
            <person name="Zwiers L.-H."/>
            <person name="Turgeon B."/>
            <person name="Goodwin S."/>
            <person name="Spatafora J."/>
            <person name="Crous P."/>
            <person name="Grigoriev I."/>
        </authorList>
    </citation>
    <scope>NUCLEOTIDE SEQUENCE</scope>
    <source>
        <strain evidence="4">CBS 379.55</strain>
    </source>
</reference>
<dbReference type="OrthoDB" id="300709at2759"/>
<accession>A0A6A6JBU4</accession>
<dbReference type="PANTHER" id="PTHR42748:SF11">
    <property type="entry name" value="NMRA-LIKE DOMAIN-CONTAINING PROTEIN"/>
    <property type="match status" value="1"/>
</dbReference>
<evidence type="ECO:0000259" key="3">
    <source>
        <dbReference type="Pfam" id="PF05368"/>
    </source>
</evidence>